<dbReference type="AlphaFoldDB" id="A0AA38TUJ5"/>
<gene>
    <name evidence="1" type="ORF">OSB04_005786</name>
</gene>
<keyword evidence="2" id="KW-1185">Reference proteome</keyword>
<evidence type="ECO:0000313" key="1">
    <source>
        <dbReference type="EMBL" id="KAJ9560626.1"/>
    </source>
</evidence>
<dbReference type="SUPFAM" id="SSF52058">
    <property type="entry name" value="L domain-like"/>
    <property type="match status" value="1"/>
</dbReference>
<evidence type="ECO:0000313" key="2">
    <source>
        <dbReference type="Proteomes" id="UP001172457"/>
    </source>
</evidence>
<organism evidence="1 2">
    <name type="scientific">Centaurea solstitialis</name>
    <name type="common">yellow star-thistle</name>
    <dbReference type="NCBI Taxonomy" id="347529"/>
    <lineage>
        <taxon>Eukaryota</taxon>
        <taxon>Viridiplantae</taxon>
        <taxon>Streptophyta</taxon>
        <taxon>Embryophyta</taxon>
        <taxon>Tracheophyta</taxon>
        <taxon>Spermatophyta</taxon>
        <taxon>Magnoliopsida</taxon>
        <taxon>eudicotyledons</taxon>
        <taxon>Gunneridae</taxon>
        <taxon>Pentapetalae</taxon>
        <taxon>asterids</taxon>
        <taxon>campanulids</taxon>
        <taxon>Asterales</taxon>
        <taxon>Asteraceae</taxon>
        <taxon>Carduoideae</taxon>
        <taxon>Cardueae</taxon>
        <taxon>Centaureinae</taxon>
        <taxon>Centaurea</taxon>
    </lineage>
</organism>
<reference evidence="1" key="1">
    <citation type="submission" date="2023-03" db="EMBL/GenBank/DDBJ databases">
        <title>Chromosome-scale reference genome and RAD-based genetic map of yellow starthistle (Centaurea solstitialis) reveal putative structural variation and QTLs associated with invader traits.</title>
        <authorList>
            <person name="Reatini B."/>
            <person name="Cang F.A."/>
            <person name="Jiang Q."/>
            <person name="Mckibben M.T.W."/>
            <person name="Barker M.S."/>
            <person name="Rieseberg L.H."/>
            <person name="Dlugosch K.M."/>
        </authorList>
    </citation>
    <scope>NUCLEOTIDE SEQUENCE</scope>
    <source>
        <strain evidence="1">CAN-66</strain>
        <tissue evidence="1">Leaf</tissue>
    </source>
</reference>
<sequence length="261" mass="29348">MIKLIHWLLSCESVITTKGRWPAHVDTVVHELHLRWILRIVIKMSKRPPPDPVAVLRGHRASVMDVCFHSSQNLVFSGEYFAMAHSAAHGIISVSTSPSVGNNKTTTKIIKLVTLSTMKNMPLTDRKSLLHGLMKSVILILMMMIQEIHCGCIEEERKALLEIKASLESYGDNADRLLPTWRIMKAELTDLNLANNGLGNGIENTGLKRLSNLKKLEMLDLSMNNIKNNSIFELSVLRELTTLDLNMNNFDSLEFNGFGMN</sequence>
<dbReference type="Gene3D" id="3.80.10.10">
    <property type="entry name" value="Ribonuclease Inhibitor"/>
    <property type="match status" value="1"/>
</dbReference>
<dbReference type="EMBL" id="JARYMX010000002">
    <property type="protein sequence ID" value="KAJ9560626.1"/>
    <property type="molecule type" value="Genomic_DNA"/>
</dbReference>
<accession>A0AA38TUJ5</accession>
<proteinExistence type="predicted"/>
<name>A0AA38TUJ5_9ASTR</name>
<protein>
    <submittedName>
        <fullName evidence="1">Uncharacterized protein</fullName>
    </submittedName>
</protein>
<dbReference type="Proteomes" id="UP001172457">
    <property type="component" value="Chromosome 2"/>
</dbReference>
<comment type="caution">
    <text evidence="1">The sequence shown here is derived from an EMBL/GenBank/DDBJ whole genome shotgun (WGS) entry which is preliminary data.</text>
</comment>
<dbReference type="InterPro" id="IPR032675">
    <property type="entry name" value="LRR_dom_sf"/>
</dbReference>